<dbReference type="PANTHER" id="PTHR22950">
    <property type="entry name" value="AMINO ACID TRANSPORTER"/>
    <property type="match status" value="1"/>
</dbReference>
<feature type="transmembrane region" description="Helical" evidence="8">
    <location>
        <begin position="58"/>
        <end position="80"/>
    </location>
</feature>
<feature type="transmembrane region" description="Helical" evidence="8">
    <location>
        <begin position="228"/>
        <end position="252"/>
    </location>
</feature>
<keyword evidence="2" id="KW-0813">Transport</keyword>
<evidence type="ECO:0000259" key="9">
    <source>
        <dbReference type="Pfam" id="PF01490"/>
    </source>
</evidence>
<evidence type="ECO:0000256" key="5">
    <source>
        <dbReference type="ARBA" id="ARBA00022989"/>
    </source>
</evidence>
<organism evidence="10">
    <name type="scientific">Timema genevievae</name>
    <name type="common">Walking stick</name>
    <dbReference type="NCBI Taxonomy" id="629358"/>
    <lineage>
        <taxon>Eukaryota</taxon>
        <taxon>Metazoa</taxon>
        <taxon>Ecdysozoa</taxon>
        <taxon>Arthropoda</taxon>
        <taxon>Hexapoda</taxon>
        <taxon>Insecta</taxon>
        <taxon>Pterygota</taxon>
        <taxon>Neoptera</taxon>
        <taxon>Polyneoptera</taxon>
        <taxon>Phasmatodea</taxon>
        <taxon>Timematodea</taxon>
        <taxon>Timematoidea</taxon>
        <taxon>Timematidae</taxon>
        <taxon>Timema</taxon>
    </lineage>
</organism>
<feature type="transmembrane region" description="Helical" evidence="8">
    <location>
        <begin position="375"/>
        <end position="398"/>
    </location>
</feature>
<evidence type="ECO:0000256" key="6">
    <source>
        <dbReference type="ARBA" id="ARBA00023136"/>
    </source>
</evidence>
<evidence type="ECO:0000256" key="4">
    <source>
        <dbReference type="ARBA" id="ARBA00022970"/>
    </source>
</evidence>
<reference evidence="10" key="1">
    <citation type="submission" date="2020-11" db="EMBL/GenBank/DDBJ databases">
        <authorList>
            <person name="Tran Van P."/>
        </authorList>
    </citation>
    <scope>NUCLEOTIDE SEQUENCE</scope>
</reference>
<feature type="transmembrane region" description="Helical" evidence="8">
    <location>
        <begin position="317"/>
        <end position="335"/>
    </location>
</feature>
<dbReference type="PANTHER" id="PTHR22950:SF646">
    <property type="entry name" value="SODIUM-COUPLED NEUTRAL AMINO ACID TRANSPORTER 10-RELATED"/>
    <property type="match status" value="1"/>
</dbReference>
<evidence type="ECO:0000313" key="10">
    <source>
        <dbReference type="EMBL" id="CAD7587373.1"/>
    </source>
</evidence>
<feature type="transmembrane region" description="Helical" evidence="8">
    <location>
        <begin position="272"/>
        <end position="296"/>
    </location>
</feature>
<accession>A0A7R9PI26</accession>
<feature type="transmembrane region" description="Helical" evidence="8">
    <location>
        <begin position="145"/>
        <end position="165"/>
    </location>
</feature>
<protein>
    <recommendedName>
        <fullName evidence="9">Amino acid transporter transmembrane domain-containing protein</fullName>
    </recommendedName>
</protein>
<evidence type="ECO:0000256" key="8">
    <source>
        <dbReference type="SAM" id="Phobius"/>
    </source>
</evidence>
<feature type="domain" description="Amino acid transporter transmembrane" evidence="9">
    <location>
        <begin position="206"/>
        <end position="394"/>
    </location>
</feature>
<feature type="transmembrane region" description="Helical" evidence="8">
    <location>
        <begin position="341"/>
        <end position="363"/>
    </location>
</feature>
<keyword evidence="6 8" id="KW-0472">Membrane</keyword>
<evidence type="ECO:0000256" key="2">
    <source>
        <dbReference type="ARBA" id="ARBA00022448"/>
    </source>
</evidence>
<keyword evidence="4" id="KW-0029">Amino-acid transport</keyword>
<keyword evidence="3 8" id="KW-0812">Transmembrane</keyword>
<feature type="transmembrane region" description="Helical" evidence="8">
    <location>
        <begin position="105"/>
        <end position="125"/>
    </location>
</feature>
<dbReference type="Pfam" id="PF01490">
    <property type="entry name" value="Aa_trans"/>
    <property type="match status" value="2"/>
</dbReference>
<name>A0A7R9PI26_TIMGE</name>
<keyword evidence="5 8" id="KW-1133">Transmembrane helix</keyword>
<feature type="region of interest" description="Disordered" evidence="7">
    <location>
        <begin position="548"/>
        <end position="568"/>
    </location>
</feature>
<dbReference type="AlphaFoldDB" id="A0A7R9PI26"/>
<dbReference type="GO" id="GO:0015179">
    <property type="term" value="F:L-amino acid transmembrane transporter activity"/>
    <property type="evidence" value="ECO:0007669"/>
    <property type="project" value="TreeGrafter"/>
</dbReference>
<feature type="domain" description="Amino acid transporter transmembrane" evidence="9">
    <location>
        <begin position="56"/>
        <end position="185"/>
    </location>
</feature>
<dbReference type="EMBL" id="OE839475">
    <property type="protein sequence ID" value="CAD7587373.1"/>
    <property type="molecule type" value="Genomic_DNA"/>
</dbReference>
<gene>
    <name evidence="10" type="ORF">TGEB3V08_LOCUS1578</name>
</gene>
<comment type="subcellular location">
    <subcellularLocation>
        <location evidence="1">Membrane</location>
        <topology evidence="1">Multi-pass membrane protein</topology>
    </subcellularLocation>
</comment>
<sequence length="1100" mass="122100">MIMAMKPSSPASLALPFEYPSSWMGCESGTEVLDSNIELRPGVDERIHHSGPSTMCGIILSIMMLFMSSLVSRLACHFLLKAAHMARRRNFEFLAFHTFGRMGKFLVELCIIGFLMGTCIAFFVVVGDLGPVIISKTFGINDSAALRPSVLIGLAVCVVLPLGMLRNVDSLSSVCTATVGFYICLVLKSQTAEDGEIEVRISLGQLFEIYESVPNASLDQMNDLIRKAVNICTGVYICVGFFGYIAFCTDTFTGNILMSFSPSLMSDVIKLGFVLSVAVSFPLVIFPCRASLYSLLFRRVQMPHHEGVSTYIPEARFKCITVFIISCSLVIGLLIPNIELVLGLVGSTIGVLICVMFPAVVFIRISTKSTNDRHMAQVILFVGVLILVLGTYATLYAANEAVVNLKTDSKKEVVTIRADLISNLVDFDKNSNNERREDTKNQQLEAKVKLKEAFPEAKIAQTFDKDKLEIEAKAKKEEKNVQDEEKKLDVRQEPPVPVEPVVKPVEPALVQPSIAPAEKKEEEKLSPPIGHKKVVNIPEQVINQDAIKKEEEELAEAEKQADADGEKKKEELLRKLEKHQEEQKKLLQEQKQILEELKVQKKEIEREKEEREEVQGNKAKKVDEAKKDNKTIRVDNVNNAVIQSVDKDVDTAKKQTKIDKETHKMMKSLINNVEPLPGNVEVLKINQAPPGNNVGHVIKEDRIMASNKGPLLPAVKDDHANRNIGDAPLGKMKAGENLPIDERANNILHGGFEGILNRLQNETSISALPLIRSGQPNQIAKNSASIIPIPLAVQNGAELYHKALEQVAEQQRLQENNHINNVQTNNILPKNVETKMNSVLEAEKTSVKLSEVNGEPKNDAKLFRRDILSNLNQEKVQDREKRDVDETQQILEHIADKIIIPEENILEKLLDINGNCEKNEVKSKDMSSSTISYRNELANLKENSLDITNDEAKKNITPDISEINIIAETGVLVEKPNQQEISSDKNTNATIQIKSADNVLTANLSVPSDFKVSQTEIVSESTIEEHKIDNLGNPKLPQPSESIIKMAPLLSAPSHYDLAVNDPASDIILKQLDVAVKPLSRDLKSVESHQSETEEEEARS</sequence>
<evidence type="ECO:0000256" key="1">
    <source>
        <dbReference type="ARBA" id="ARBA00004141"/>
    </source>
</evidence>
<dbReference type="GO" id="GO:0016020">
    <property type="term" value="C:membrane"/>
    <property type="evidence" value="ECO:0007669"/>
    <property type="project" value="UniProtKB-SubCell"/>
</dbReference>
<evidence type="ECO:0000256" key="3">
    <source>
        <dbReference type="ARBA" id="ARBA00022692"/>
    </source>
</evidence>
<proteinExistence type="predicted"/>
<feature type="region of interest" description="Disordered" evidence="7">
    <location>
        <begin position="1081"/>
        <end position="1100"/>
    </location>
</feature>
<dbReference type="InterPro" id="IPR013057">
    <property type="entry name" value="AA_transpt_TM"/>
</dbReference>
<evidence type="ECO:0000256" key="7">
    <source>
        <dbReference type="SAM" id="MobiDB-lite"/>
    </source>
</evidence>